<comment type="caution">
    <text evidence="1">The sequence shown here is derived from an EMBL/GenBank/DDBJ whole genome shotgun (WGS) entry which is preliminary data.</text>
</comment>
<organism evidence="1 2">
    <name type="scientific">Hibiscus sabdariffa</name>
    <name type="common">roselle</name>
    <dbReference type="NCBI Taxonomy" id="183260"/>
    <lineage>
        <taxon>Eukaryota</taxon>
        <taxon>Viridiplantae</taxon>
        <taxon>Streptophyta</taxon>
        <taxon>Embryophyta</taxon>
        <taxon>Tracheophyta</taxon>
        <taxon>Spermatophyta</taxon>
        <taxon>Magnoliopsida</taxon>
        <taxon>eudicotyledons</taxon>
        <taxon>Gunneridae</taxon>
        <taxon>Pentapetalae</taxon>
        <taxon>rosids</taxon>
        <taxon>malvids</taxon>
        <taxon>Malvales</taxon>
        <taxon>Malvaceae</taxon>
        <taxon>Malvoideae</taxon>
        <taxon>Hibiscus</taxon>
    </lineage>
</organism>
<protein>
    <submittedName>
        <fullName evidence="1">Uncharacterized protein</fullName>
    </submittedName>
</protein>
<proteinExistence type="predicted"/>
<dbReference type="EMBL" id="JBBPBM010000006">
    <property type="protein sequence ID" value="KAK8580032.1"/>
    <property type="molecule type" value="Genomic_DNA"/>
</dbReference>
<dbReference type="Proteomes" id="UP001472677">
    <property type="component" value="Unassembled WGS sequence"/>
</dbReference>
<sequence>MMDFGIEPDELTLVNVVSACALKVEIYVVKLLKRGLELLETKYNLEKAREESMLMANCLCALKQELERTKRQVEQMKEGEIEKVMMEDVKFKIVPGSAG</sequence>
<evidence type="ECO:0000313" key="2">
    <source>
        <dbReference type="Proteomes" id="UP001472677"/>
    </source>
</evidence>
<gene>
    <name evidence="1" type="ORF">V6N12_070320</name>
</gene>
<evidence type="ECO:0000313" key="1">
    <source>
        <dbReference type="EMBL" id="KAK8580032.1"/>
    </source>
</evidence>
<keyword evidence="2" id="KW-1185">Reference proteome</keyword>
<reference evidence="1 2" key="1">
    <citation type="journal article" date="2024" name="G3 (Bethesda)">
        <title>Genome assembly of Hibiscus sabdariffa L. provides insights into metabolisms of medicinal natural products.</title>
        <authorList>
            <person name="Kim T."/>
        </authorList>
    </citation>
    <scope>NUCLEOTIDE SEQUENCE [LARGE SCALE GENOMIC DNA]</scope>
    <source>
        <strain evidence="1">TK-2024</strain>
        <tissue evidence="1">Old leaves</tissue>
    </source>
</reference>
<name>A0ABR2FGH0_9ROSI</name>
<accession>A0ABR2FGH0</accession>